<evidence type="ECO:0000256" key="1">
    <source>
        <dbReference type="SAM" id="MobiDB-lite"/>
    </source>
</evidence>
<dbReference type="InParanoid" id="F6XV74"/>
<reference evidence="2" key="2">
    <citation type="journal article" date="2008" name="Genome Biol.">
        <title>Improved genome assembly and evidence-based global gene model set for the chordate Ciona intestinalis: new insight into intron and operon populations.</title>
        <authorList>
            <person name="Satou Y."/>
            <person name="Mineta K."/>
            <person name="Ogasawara M."/>
            <person name="Sasakura Y."/>
            <person name="Shoguchi E."/>
            <person name="Ueno K."/>
            <person name="Yamada L."/>
            <person name="Matsumoto J."/>
            <person name="Wasserscheid J."/>
            <person name="Dewar K."/>
            <person name="Wiley G.B."/>
            <person name="Macmil S.L."/>
            <person name="Roe B.A."/>
            <person name="Zeller R.W."/>
            <person name="Hastings K.E."/>
            <person name="Lemaire P."/>
            <person name="Lindquist E."/>
            <person name="Endo T."/>
            <person name="Hotta K."/>
            <person name="Inaba K."/>
        </authorList>
    </citation>
    <scope>NUCLEOTIDE SEQUENCE [LARGE SCALE GENOMIC DNA]</scope>
    <source>
        <strain evidence="2">wild type</strain>
    </source>
</reference>
<proteinExistence type="predicted"/>
<feature type="compositionally biased region" description="Polar residues" evidence="1">
    <location>
        <begin position="63"/>
        <end position="83"/>
    </location>
</feature>
<dbReference type="HOGENOM" id="CLU_1839575_0_0_1"/>
<reference evidence="2" key="4">
    <citation type="submission" date="2025-09" db="UniProtKB">
        <authorList>
            <consortium name="Ensembl"/>
        </authorList>
    </citation>
    <scope>IDENTIFICATION</scope>
</reference>
<name>F6XV74_CIOIN</name>
<dbReference type="Ensembl" id="ENSCINT00000023006.2">
    <property type="protein sequence ID" value="ENSCINP00000022760.2"/>
    <property type="gene ID" value="ENSCING00000012088.2"/>
</dbReference>
<dbReference type="Proteomes" id="UP000008144">
    <property type="component" value="Chromosome 5"/>
</dbReference>
<feature type="compositionally biased region" description="Polar residues" evidence="1">
    <location>
        <begin position="91"/>
        <end position="108"/>
    </location>
</feature>
<dbReference type="EMBL" id="EAAA01002236">
    <property type="status" value="NOT_ANNOTATED_CDS"/>
    <property type="molecule type" value="Genomic_DNA"/>
</dbReference>
<accession>F6XV74</accession>
<evidence type="ECO:0000313" key="2">
    <source>
        <dbReference type="Ensembl" id="ENSCINP00000022760.2"/>
    </source>
</evidence>
<reference evidence="3" key="1">
    <citation type="journal article" date="2002" name="Science">
        <title>The draft genome of Ciona intestinalis: insights into chordate and vertebrate origins.</title>
        <authorList>
            <person name="Dehal P."/>
            <person name="Satou Y."/>
            <person name="Campbell R.K."/>
            <person name="Chapman J."/>
            <person name="Degnan B."/>
            <person name="De Tomaso A."/>
            <person name="Davidson B."/>
            <person name="Di Gregorio A."/>
            <person name="Gelpke M."/>
            <person name="Goodstein D.M."/>
            <person name="Harafuji N."/>
            <person name="Hastings K.E."/>
            <person name="Ho I."/>
            <person name="Hotta K."/>
            <person name="Huang W."/>
            <person name="Kawashima T."/>
            <person name="Lemaire P."/>
            <person name="Martinez D."/>
            <person name="Meinertzhagen I.A."/>
            <person name="Necula S."/>
            <person name="Nonaka M."/>
            <person name="Putnam N."/>
            <person name="Rash S."/>
            <person name="Saiga H."/>
            <person name="Satake M."/>
            <person name="Terry A."/>
            <person name="Yamada L."/>
            <person name="Wang H.G."/>
            <person name="Awazu S."/>
            <person name="Azumi K."/>
            <person name="Boore J."/>
            <person name="Branno M."/>
            <person name="Chin-Bow S."/>
            <person name="DeSantis R."/>
            <person name="Doyle S."/>
            <person name="Francino P."/>
            <person name="Keys D.N."/>
            <person name="Haga S."/>
            <person name="Hayashi H."/>
            <person name="Hino K."/>
            <person name="Imai K.S."/>
            <person name="Inaba K."/>
            <person name="Kano S."/>
            <person name="Kobayashi K."/>
            <person name="Kobayashi M."/>
            <person name="Lee B.I."/>
            <person name="Makabe K.W."/>
            <person name="Manohar C."/>
            <person name="Matassi G."/>
            <person name="Medina M."/>
            <person name="Mochizuki Y."/>
            <person name="Mount S."/>
            <person name="Morishita T."/>
            <person name="Miura S."/>
            <person name="Nakayama A."/>
            <person name="Nishizaka S."/>
            <person name="Nomoto H."/>
            <person name="Ohta F."/>
            <person name="Oishi K."/>
            <person name="Rigoutsos I."/>
            <person name="Sano M."/>
            <person name="Sasaki A."/>
            <person name="Sasakura Y."/>
            <person name="Shoguchi E."/>
            <person name="Shin-i T."/>
            <person name="Spagnuolo A."/>
            <person name="Stainier D."/>
            <person name="Suzuki M.M."/>
            <person name="Tassy O."/>
            <person name="Takatori N."/>
            <person name="Tokuoka M."/>
            <person name="Yagi K."/>
            <person name="Yoshizaki F."/>
            <person name="Wada S."/>
            <person name="Zhang C."/>
            <person name="Hyatt P.D."/>
            <person name="Larimer F."/>
            <person name="Detter C."/>
            <person name="Doggett N."/>
            <person name="Glavina T."/>
            <person name="Hawkins T."/>
            <person name="Richardson P."/>
            <person name="Lucas S."/>
            <person name="Kohara Y."/>
            <person name="Levine M."/>
            <person name="Satoh N."/>
            <person name="Rokhsar D.S."/>
        </authorList>
    </citation>
    <scope>NUCLEOTIDE SEQUENCE [LARGE SCALE GENOMIC DNA]</scope>
</reference>
<protein>
    <submittedName>
        <fullName evidence="2">Uncharacterized protein</fullName>
    </submittedName>
</protein>
<reference evidence="2" key="3">
    <citation type="submission" date="2025-08" db="UniProtKB">
        <authorList>
            <consortium name="Ensembl"/>
        </authorList>
    </citation>
    <scope>IDENTIFICATION</scope>
</reference>
<organism evidence="2 3">
    <name type="scientific">Ciona intestinalis</name>
    <name type="common">Transparent sea squirt</name>
    <name type="synonym">Ascidia intestinalis</name>
    <dbReference type="NCBI Taxonomy" id="7719"/>
    <lineage>
        <taxon>Eukaryota</taxon>
        <taxon>Metazoa</taxon>
        <taxon>Chordata</taxon>
        <taxon>Tunicata</taxon>
        <taxon>Ascidiacea</taxon>
        <taxon>Phlebobranchia</taxon>
        <taxon>Cionidae</taxon>
        <taxon>Ciona</taxon>
    </lineage>
</organism>
<keyword evidence="3" id="KW-1185">Reference proteome</keyword>
<feature type="compositionally biased region" description="Polar residues" evidence="1">
    <location>
        <begin position="1"/>
        <end position="22"/>
    </location>
</feature>
<feature type="compositionally biased region" description="Low complexity" evidence="1">
    <location>
        <begin position="115"/>
        <end position="127"/>
    </location>
</feature>
<sequence>MLVNPNVNNPSYDDVIYSQQMNDRPHPNSSPNPPITVSRSTQDMGVLKPHISNPGYEDVLVDHSSNGPISSPSTVSSHYSRQRVSPLPHRSPQSQNWPDNAHNNQQHNIPKENLSRVSTKSSQSSRQAPYVDRSSKEVCG</sequence>
<dbReference type="AlphaFoldDB" id="F6XV74"/>
<evidence type="ECO:0000313" key="3">
    <source>
        <dbReference type="Proteomes" id="UP000008144"/>
    </source>
</evidence>
<feature type="region of interest" description="Disordered" evidence="1">
    <location>
        <begin position="1"/>
        <end position="140"/>
    </location>
</feature>